<dbReference type="GO" id="GO:0006730">
    <property type="term" value="P:one-carbon metabolic process"/>
    <property type="evidence" value="ECO:0007669"/>
    <property type="project" value="UniProtKB-KW"/>
</dbReference>
<dbReference type="UniPathway" id="UPA00077">
    <property type="reaction ID" value="UER00158"/>
</dbReference>
<dbReference type="GO" id="GO:0046654">
    <property type="term" value="P:tetrahydrofolate biosynthetic process"/>
    <property type="evidence" value="ECO:0007669"/>
    <property type="project" value="UniProtKB-UniRule"/>
</dbReference>
<keyword evidence="1" id="KW-0560">Oxidoreductase</keyword>
<reference evidence="3" key="1">
    <citation type="submission" date="2014-08" db="EMBL/GenBank/DDBJ databases">
        <title>Investigation in the Spread of Antibiotic-resistant Bacteria in the Jiulong River.</title>
        <authorList>
            <person name="Liang J."/>
            <person name="Lin M."/>
        </authorList>
    </citation>
    <scope>NUCLEOTIDE SEQUENCE</scope>
    <source>
        <strain evidence="3">M-B10B</strain>
    </source>
</reference>
<evidence type="ECO:0000256" key="1">
    <source>
        <dbReference type="PIRNR" id="PIRNR000199"/>
    </source>
</evidence>
<dbReference type="InterPro" id="IPR008990">
    <property type="entry name" value="Elect_transpt_acc-like_dom_sf"/>
</dbReference>
<comment type="pathway">
    <text evidence="1">Cofactor biosynthesis; tetrahydrofolate biosynthesis; 5,6,7,8-tetrahydrofolate from 7,8-dihydrofolate: step 1/1.</text>
</comment>
<dbReference type="PIRSF" id="PIRSF000199">
    <property type="entry name" value="Dhfr_type_II"/>
    <property type="match status" value="1"/>
</dbReference>
<sequence>MNEGKNEVSTSAAGRFAFPSNATFALGDRVRKKSGAAWQGRIVGWYCTTLTPEGYAVESESHPGSVQIYPMTALERVA</sequence>
<dbReference type="Pfam" id="PF06442">
    <property type="entry name" value="DHFR_2"/>
    <property type="match status" value="1"/>
</dbReference>
<gene>
    <name evidence="3" type="primary">dfrB4</name>
</gene>
<dbReference type="Gene3D" id="2.30.30.60">
    <property type="match status" value="1"/>
</dbReference>
<dbReference type="NCBIfam" id="NF000331">
    <property type="entry name" value="trim_DfrB"/>
    <property type="match status" value="1"/>
</dbReference>
<dbReference type="InterPro" id="IPR023408">
    <property type="entry name" value="MscS_beta-dom_sf"/>
</dbReference>
<dbReference type="GO" id="GO:0004146">
    <property type="term" value="F:dihydrofolate reductase activity"/>
    <property type="evidence" value="ECO:0007669"/>
    <property type="project" value="UniProtKB-UniRule"/>
</dbReference>
<keyword evidence="1" id="KW-0554">One-carbon metabolism</keyword>
<evidence type="ECO:0000313" key="3">
    <source>
        <dbReference type="EMBL" id="AIX48178.1"/>
    </source>
</evidence>
<dbReference type="GO" id="GO:0009410">
    <property type="term" value="P:response to xenobiotic stimulus"/>
    <property type="evidence" value="ECO:0007669"/>
    <property type="project" value="InterPro"/>
</dbReference>
<comment type="function">
    <text evidence="1">Key enzyme in folate metabolism. Catalyzes an essential reaction for de novo glycine and purine synthesis, and for DNA precursor synthesis.</text>
</comment>
<keyword evidence="1" id="KW-0521">NADP</keyword>
<comment type="catalytic activity">
    <reaction evidence="1">
        <text>(6S)-5,6,7,8-tetrahydrofolate + NADP(+) = 7,8-dihydrofolate + NADPH + H(+)</text>
        <dbReference type="Rhea" id="RHEA:15009"/>
        <dbReference type="ChEBI" id="CHEBI:15378"/>
        <dbReference type="ChEBI" id="CHEBI:57451"/>
        <dbReference type="ChEBI" id="CHEBI:57453"/>
        <dbReference type="ChEBI" id="CHEBI:57783"/>
        <dbReference type="ChEBI" id="CHEBI:58349"/>
        <dbReference type="EC" id="1.5.1.3"/>
    </reaction>
</comment>
<dbReference type="EC" id="1.5.1.3" evidence="1"/>
<feature type="binding site" evidence="2">
    <location>
        <begin position="32"/>
        <end position="36"/>
    </location>
    <ligand>
        <name>NADP(+)</name>
        <dbReference type="ChEBI" id="CHEBI:58349"/>
    </ligand>
</feature>
<dbReference type="AlphaFoldDB" id="A0A0A0YVK6"/>
<dbReference type="EMBL" id="KM278198">
    <property type="protein sequence ID" value="AIX48178.1"/>
    <property type="molecule type" value="Genomic_DNA"/>
</dbReference>
<accession>A0A0A0YVK6</accession>
<dbReference type="SUPFAM" id="SSF50090">
    <property type="entry name" value="Electron transport accessory proteins"/>
    <property type="match status" value="1"/>
</dbReference>
<proteinExistence type="predicted"/>
<feature type="binding site" evidence="2">
    <location>
        <position position="68"/>
    </location>
    <ligand>
        <name>substrate</name>
    </ligand>
</feature>
<dbReference type="InterPro" id="IPR009159">
    <property type="entry name" value="Dhfr_type_II"/>
</dbReference>
<protein>
    <recommendedName>
        <fullName evidence="1">Dihydrofolate reductase</fullName>
        <ecNumber evidence="1">1.5.1.3</ecNumber>
    </recommendedName>
</protein>
<evidence type="ECO:0000256" key="2">
    <source>
        <dbReference type="PIRSR" id="PIRSR000199-50"/>
    </source>
</evidence>
<name>A0A0A0YVK6_9NEIS</name>
<comment type="subunit">
    <text evidence="1">Homotetramer.</text>
</comment>
<organism evidence="3">
    <name type="scientific">Vogesella fluminis</name>
    <dbReference type="NCBI Taxonomy" id="1069161"/>
    <lineage>
        <taxon>Bacteria</taxon>
        <taxon>Pseudomonadati</taxon>
        <taxon>Pseudomonadota</taxon>
        <taxon>Betaproteobacteria</taxon>
        <taxon>Neisseriales</taxon>
        <taxon>Chromobacteriaceae</taxon>
        <taxon>Vogesella</taxon>
    </lineage>
</organism>